<evidence type="ECO:0000313" key="4">
    <source>
        <dbReference type="Proteomes" id="UP000324974"/>
    </source>
</evidence>
<proteinExistence type="predicted"/>
<dbReference type="OrthoDB" id="9985514at2"/>
<dbReference type="KEGG" id="lrs:PX52LOC_07436"/>
<feature type="chain" id="PRO_5022958196" description="TIGR03067 domain-containing protein" evidence="2">
    <location>
        <begin position="18"/>
        <end position="189"/>
    </location>
</feature>
<evidence type="ECO:0000256" key="2">
    <source>
        <dbReference type="SAM" id="SignalP"/>
    </source>
</evidence>
<accession>A0A5C1AQL9</accession>
<feature type="signal peptide" evidence="2">
    <location>
        <begin position="1"/>
        <end position="17"/>
    </location>
</feature>
<evidence type="ECO:0008006" key="5">
    <source>
        <dbReference type="Google" id="ProtNLM"/>
    </source>
</evidence>
<reference evidence="4" key="1">
    <citation type="submission" date="2019-08" db="EMBL/GenBank/DDBJ databases">
        <title>Limnoglobus roseus gen. nov., sp. nov., a novel freshwater planctomycete with a giant genome from the family Gemmataceae.</title>
        <authorList>
            <person name="Kulichevskaya I.S."/>
            <person name="Naumoff D.G."/>
            <person name="Miroshnikov K."/>
            <person name="Ivanova A."/>
            <person name="Philippov D.A."/>
            <person name="Hakobyan A."/>
            <person name="Rijpstra I.C."/>
            <person name="Sinninghe Damste J.S."/>
            <person name="Liesack W."/>
            <person name="Dedysh S.N."/>
        </authorList>
    </citation>
    <scope>NUCLEOTIDE SEQUENCE [LARGE SCALE GENOMIC DNA]</scope>
    <source>
        <strain evidence="4">PX52</strain>
    </source>
</reference>
<feature type="compositionally biased region" description="Basic and acidic residues" evidence="1">
    <location>
        <begin position="110"/>
        <end position="125"/>
    </location>
</feature>
<feature type="region of interest" description="Disordered" evidence="1">
    <location>
        <begin position="93"/>
        <end position="132"/>
    </location>
</feature>
<keyword evidence="2" id="KW-0732">Signal</keyword>
<sequence>MRLLRSLPLALATLALAAGLGWAEPFENPTYKQWAAFKPGATATVKTESEFNNMKSEVTIISKLVEVGKDKLVLETTTVSKFNGMEFKQPPTKQDVLKTIDLPKTPATGDKPKDKSEDPKGKTEEGTETLKVGGQDVKTKWVKYKNKTTDGEVESQTWMSDEVPGQIVKSVTKTATVKTTMELTEFKKP</sequence>
<evidence type="ECO:0000256" key="1">
    <source>
        <dbReference type="SAM" id="MobiDB-lite"/>
    </source>
</evidence>
<name>A0A5C1AQL9_9BACT</name>
<organism evidence="3 4">
    <name type="scientific">Limnoglobus roseus</name>
    <dbReference type="NCBI Taxonomy" id="2598579"/>
    <lineage>
        <taxon>Bacteria</taxon>
        <taxon>Pseudomonadati</taxon>
        <taxon>Planctomycetota</taxon>
        <taxon>Planctomycetia</taxon>
        <taxon>Gemmatales</taxon>
        <taxon>Gemmataceae</taxon>
        <taxon>Limnoglobus</taxon>
    </lineage>
</organism>
<gene>
    <name evidence="3" type="ORF">PX52LOC_07436</name>
</gene>
<dbReference type="Proteomes" id="UP000324974">
    <property type="component" value="Chromosome"/>
</dbReference>
<dbReference type="AlphaFoldDB" id="A0A5C1AQL9"/>
<protein>
    <recommendedName>
        <fullName evidence="5">TIGR03067 domain-containing protein</fullName>
    </recommendedName>
</protein>
<keyword evidence="4" id="KW-1185">Reference proteome</keyword>
<dbReference type="EMBL" id="CP042425">
    <property type="protein sequence ID" value="QEL20343.1"/>
    <property type="molecule type" value="Genomic_DNA"/>
</dbReference>
<dbReference type="RefSeq" id="WP_149114651.1">
    <property type="nucleotide sequence ID" value="NZ_CP042425.1"/>
</dbReference>
<evidence type="ECO:0000313" key="3">
    <source>
        <dbReference type="EMBL" id="QEL20343.1"/>
    </source>
</evidence>